<name>A0A8J3L487_9ACTN</name>
<dbReference type="Proteomes" id="UP000630887">
    <property type="component" value="Unassembled WGS sequence"/>
</dbReference>
<keyword evidence="1" id="KW-0812">Transmembrane</keyword>
<sequence>MLPEVATVPGVGTATLVFLIIGALGIVIAAVAVLGGDLLDLGDGFVSTELVASLIGGFGFSAAVVNELTGDALGIAAVVFIAIVAAIPLALLASYLVKRMSNMRTDATPTRADLVGTRGVVVTPIPAGGFGEVRVRIGGQPVKLSARAERPVPLGTKVVVTSAVSDTSVIVQEVPEQ</sequence>
<keyword evidence="1" id="KW-0472">Membrane</keyword>
<evidence type="ECO:0008006" key="4">
    <source>
        <dbReference type="Google" id="ProtNLM"/>
    </source>
</evidence>
<protein>
    <recommendedName>
        <fullName evidence="4">NfeD-like C-terminal domain-containing protein</fullName>
    </recommendedName>
</protein>
<dbReference type="AlphaFoldDB" id="A0A8J3L487"/>
<keyword evidence="3" id="KW-1185">Reference proteome</keyword>
<feature type="transmembrane region" description="Helical" evidence="1">
    <location>
        <begin position="72"/>
        <end position="97"/>
    </location>
</feature>
<dbReference type="EMBL" id="BONI01000052">
    <property type="protein sequence ID" value="GIG08769.1"/>
    <property type="molecule type" value="Genomic_DNA"/>
</dbReference>
<dbReference type="Gene3D" id="2.40.50.140">
    <property type="entry name" value="Nucleic acid-binding proteins"/>
    <property type="match status" value="1"/>
</dbReference>
<dbReference type="InterPro" id="IPR012340">
    <property type="entry name" value="NA-bd_OB-fold"/>
</dbReference>
<organism evidence="2 3">
    <name type="scientific">Catellatospora coxensis</name>
    <dbReference type="NCBI Taxonomy" id="310354"/>
    <lineage>
        <taxon>Bacteria</taxon>
        <taxon>Bacillati</taxon>
        <taxon>Actinomycetota</taxon>
        <taxon>Actinomycetes</taxon>
        <taxon>Micromonosporales</taxon>
        <taxon>Micromonosporaceae</taxon>
        <taxon>Catellatospora</taxon>
    </lineage>
</organism>
<evidence type="ECO:0000313" key="3">
    <source>
        <dbReference type="Proteomes" id="UP000630887"/>
    </source>
</evidence>
<evidence type="ECO:0000313" key="2">
    <source>
        <dbReference type="EMBL" id="GIG08769.1"/>
    </source>
</evidence>
<evidence type="ECO:0000256" key="1">
    <source>
        <dbReference type="SAM" id="Phobius"/>
    </source>
</evidence>
<reference evidence="2 3" key="1">
    <citation type="submission" date="2021-01" db="EMBL/GenBank/DDBJ databases">
        <title>Whole genome shotgun sequence of Catellatospora coxensis NBRC 107359.</title>
        <authorList>
            <person name="Komaki H."/>
            <person name="Tamura T."/>
        </authorList>
    </citation>
    <scope>NUCLEOTIDE SEQUENCE [LARGE SCALE GENOMIC DNA]</scope>
    <source>
        <strain evidence="2 3">NBRC 107359</strain>
    </source>
</reference>
<feature type="transmembrane region" description="Helical" evidence="1">
    <location>
        <begin position="12"/>
        <end position="34"/>
    </location>
</feature>
<feature type="transmembrane region" description="Helical" evidence="1">
    <location>
        <begin position="46"/>
        <end position="66"/>
    </location>
</feature>
<accession>A0A8J3L487</accession>
<proteinExistence type="predicted"/>
<comment type="caution">
    <text evidence="2">The sequence shown here is derived from an EMBL/GenBank/DDBJ whole genome shotgun (WGS) entry which is preliminary data.</text>
</comment>
<keyword evidence="1" id="KW-1133">Transmembrane helix</keyword>
<gene>
    <name evidence="2" type="ORF">Cco03nite_54690</name>
</gene>